<evidence type="ECO:0000313" key="5">
    <source>
        <dbReference type="EMBL" id="NKX52487.1"/>
    </source>
</evidence>
<evidence type="ECO:0000256" key="2">
    <source>
        <dbReference type="ARBA" id="ARBA00011738"/>
    </source>
</evidence>
<accession>A0ABX1JXK0</accession>
<comment type="PTM">
    <text evidence="3">Topaquinone (TPQ) is generated by copper-dependent autoxidation of a specific tyrosyl residue.</text>
</comment>
<comment type="similarity">
    <text evidence="3">Belongs to the copper/topaquinone oxidase family.</text>
</comment>
<organism evidence="5 6">
    <name type="scientific">Arthrobacter deserti</name>
    <dbReference type="NCBI Taxonomy" id="1742687"/>
    <lineage>
        <taxon>Bacteria</taxon>
        <taxon>Bacillati</taxon>
        <taxon>Actinomycetota</taxon>
        <taxon>Actinomycetes</taxon>
        <taxon>Micrococcales</taxon>
        <taxon>Micrococcaceae</taxon>
        <taxon>Arthrobacter</taxon>
    </lineage>
</organism>
<dbReference type="PANTHER" id="PTHR10638">
    <property type="entry name" value="COPPER AMINE OXIDASE"/>
    <property type="match status" value="1"/>
</dbReference>
<keyword evidence="3" id="KW-0186">Copper</keyword>
<dbReference type="Pfam" id="PF01179">
    <property type="entry name" value="Cu_amine_oxid"/>
    <property type="match status" value="1"/>
</dbReference>
<dbReference type="InterPro" id="IPR000269">
    <property type="entry name" value="Cu_amine_oxidase"/>
</dbReference>
<feature type="domain" description="Copper amine oxidase catalytic" evidence="4">
    <location>
        <begin position="3"/>
        <end position="153"/>
    </location>
</feature>
<dbReference type="InterPro" id="IPR015798">
    <property type="entry name" value="Cu_amine_oxidase_C"/>
</dbReference>
<sequence length="167" mass="18565">TRKRTLLARESEAVRQADMAAGRTWHISNPESLNRLGEPVGYKLLPQGQPMLLADAGSSVARRAAFATKVLWVTRYAEEERYPTRDIVNQHAGGAGLPAYVAQGRELDGEDIVVWHTFGLTHYPRPEDWPIMPVDTVGFKLRPDGFFDRSPVLDVPPSKPAGGHCHR</sequence>
<reference evidence="5 6" key="1">
    <citation type="submission" date="2020-04" db="EMBL/GenBank/DDBJ databases">
        <authorList>
            <person name="Liu S."/>
        </authorList>
    </citation>
    <scope>NUCLEOTIDE SEQUENCE [LARGE SCALE GENOMIC DNA]</scope>
    <source>
        <strain evidence="5 6">CGMCC 1.15091</strain>
    </source>
</reference>
<dbReference type="Gene3D" id="2.70.98.20">
    <property type="entry name" value="Copper amine oxidase, catalytic domain"/>
    <property type="match status" value="1"/>
</dbReference>
<keyword evidence="3" id="KW-0801">TPQ</keyword>
<comment type="subunit">
    <text evidence="2">Homodimer.</text>
</comment>
<dbReference type="SUPFAM" id="SSF49998">
    <property type="entry name" value="Amine oxidase catalytic domain"/>
    <property type="match status" value="1"/>
</dbReference>
<protein>
    <recommendedName>
        <fullName evidence="3">Amine oxidase</fullName>
        <ecNumber evidence="3">1.4.3.-</ecNumber>
    </recommendedName>
</protein>
<keyword evidence="3" id="KW-0560">Oxidoreductase</keyword>
<evidence type="ECO:0000256" key="1">
    <source>
        <dbReference type="ARBA" id="ARBA00001935"/>
    </source>
</evidence>
<evidence type="ECO:0000259" key="4">
    <source>
        <dbReference type="Pfam" id="PF01179"/>
    </source>
</evidence>
<dbReference type="InterPro" id="IPR036460">
    <property type="entry name" value="Cu_amine_oxidase_C_sf"/>
</dbReference>
<evidence type="ECO:0000256" key="3">
    <source>
        <dbReference type="RuleBase" id="RU000672"/>
    </source>
</evidence>
<feature type="non-terminal residue" evidence="5">
    <location>
        <position position="1"/>
    </location>
</feature>
<name>A0ABX1JXK0_9MICC</name>
<comment type="cofactor">
    <cofactor evidence="3">
        <name>Cu cation</name>
        <dbReference type="ChEBI" id="CHEBI:23378"/>
    </cofactor>
    <text evidence="3">Contains 1 topaquinone per subunit.</text>
</comment>
<gene>
    <name evidence="5" type="ORF">HER39_18300</name>
</gene>
<comment type="caution">
    <text evidence="5">The sequence shown here is derived from an EMBL/GenBank/DDBJ whole genome shotgun (WGS) entry which is preliminary data.</text>
</comment>
<keyword evidence="6" id="KW-1185">Reference proteome</keyword>
<proteinExistence type="inferred from homology"/>
<dbReference type="Proteomes" id="UP000523795">
    <property type="component" value="Unassembled WGS sequence"/>
</dbReference>
<evidence type="ECO:0000313" key="6">
    <source>
        <dbReference type="Proteomes" id="UP000523795"/>
    </source>
</evidence>
<comment type="cofactor">
    <cofactor evidence="1">
        <name>Cu cation</name>
        <dbReference type="ChEBI" id="CHEBI:23378"/>
    </cofactor>
</comment>
<dbReference type="PANTHER" id="PTHR10638:SF86">
    <property type="entry name" value="COPPER AMINE OXIDASE 1-RELATED"/>
    <property type="match status" value="1"/>
</dbReference>
<dbReference type="EC" id="1.4.3.-" evidence="3"/>
<dbReference type="EMBL" id="JAAZSR010000559">
    <property type="protein sequence ID" value="NKX52487.1"/>
    <property type="molecule type" value="Genomic_DNA"/>
</dbReference>
<keyword evidence="3" id="KW-0479">Metal-binding</keyword>